<evidence type="ECO:0000313" key="5">
    <source>
        <dbReference type="Proteomes" id="UP000245283"/>
    </source>
</evidence>
<evidence type="ECO:0000256" key="1">
    <source>
        <dbReference type="SAM" id="MobiDB-lite"/>
    </source>
</evidence>
<dbReference type="AlphaFoldDB" id="A0A2V1K7I2"/>
<protein>
    <recommendedName>
        <fullName evidence="3">Putative Flp pilus-assembly TadG-like N-terminal domain-containing protein</fullName>
    </recommendedName>
</protein>
<dbReference type="InterPro" id="IPR021202">
    <property type="entry name" value="Rv3654c-like"/>
</dbReference>
<keyword evidence="5" id="KW-1185">Reference proteome</keyword>
<feature type="region of interest" description="Disordered" evidence="1">
    <location>
        <begin position="104"/>
        <end position="124"/>
    </location>
</feature>
<sequence>MKDQRESGAGTVLALGIVMAMVISLLGMFALAEAVVAKDRTQDIADLASLAGAEELRVSGQKEACAAASDLIGSHGLEMKECRAEGSHVIITVQGRAKAIPMALTSSARAGPSDDRPASSGQAP</sequence>
<name>A0A2V1K7I2_9ACTO</name>
<feature type="transmembrane region" description="Helical" evidence="2">
    <location>
        <begin position="12"/>
        <end position="32"/>
    </location>
</feature>
<comment type="caution">
    <text evidence="4">The sequence shown here is derived from an EMBL/GenBank/DDBJ whole genome shotgun (WGS) entry which is preliminary data.</text>
</comment>
<proteinExistence type="predicted"/>
<keyword evidence="2" id="KW-0472">Membrane</keyword>
<evidence type="ECO:0000313" key="4">
    <source>
        <dbReference type="EMBL" id="PWF27063.1"/>
    </source>
</evidence>
<accession>A0A2V1K7I2</accession>
<feature type="domain" description="Putative Flp pilus-assembly TadG-like N-terminal" evidence="3">
    <location>
        <begin position="8"/>
        <end position="53"/>
    </location>
</feature>
<dbReference type="RefSeq" id="WP_109092563.1">
    <property type="nucleotide sequence ID" value="NZ_QETB01000001.1"/>
</dbReference>
<evidence type="ECO:0000256" key="2">
    <source>
        <dbReference type="SAM" id="Phobius"/>
    </source>
</evidence>
<dbReference type="Pfam" id="PF13400">
    <property type="entry name" value="Tad"/>
    <property type="match status" value="1"/>
</dbReference>
<reference evidence="5" key="1">
    <citation type="submission" date="2018-05" db="EMBL/GenBank/DDBJ databases">
        <authorList>
            <person name="Li Y."/>
        </authorList>
    </citation>
    <scope>NUCLEOTIDE SEQUENCE [LARGE SCALE GENOMIC DNA]</scope>
    <source>
        <strain evidence="5">sk1b4</strain>
    </source>
</reference>
<dbReference type="NCBIfam" id="TIGR03816">
    <property type="entry name" value="tadE_like_DECH"/>
    <property type="match status" value="1"/>
</dbReference>
<dbReference type="Proteomes" id="UP000245283">
    <property type="component" value="Unassembled WGS sequence"/>
</dbReference>
<keyword evidence="2" id="KW-1133">Transmembrane helix</keyword>
<organism evidence="4 5">
    <name type="scientific">Ancrocorticia populi</name>
    <dbReference type="NCBI Taxonomy" id="2175228"/>
    <lineage>
        <taxon>Bacteria</taxon>
        <taxon>Bacillati</taxon>
        <taxon>Actinomycetota</taxon>
        <taxon>Actinomycetes</taxon>
        <taxon>Actinomycetales</taxon>
        <taxon>Actinomycetaceae</taxon>
        <taxon>Ancrocorticia</taxon>
    </lineage>
</organism>
<dbReference type="InterPro" id="IPR028087">
    <property type="entry name" value="Tad_N"/>
</dbReference>
<dbReference type="EMBL" id="QETB01000001">
    <property type="protein sequence ID" value="PWF27063.1"/>
    <property type="molecule type" value="Genomic_DNA"/>
</dbReference>
<keyword evidence="2" id="KW-0812">Transmembrane</keyword>
<gene>
    <name evidence="4" type="ORF">DD236_01245</name>
</gene>
<evidence type="ECO:0000259" key="3">
    <source>
        <dbReference type="Pfam" id="PF13400"/>
    </source>
</evidence>